<proteinExistence type="predicted"/>
<dbReference type="EMBL" id="JBHTAR010000011">
    <property type="protein sequence ID" value="MFC7200828.1"/>
    <property type="molecule type" value="Genomic_DNA"/>
</dbReference>
<dbReference type="Pfam" id="PF26269">
    <property type="entry name" value="DUF8072"/>
    <property type="match status" value="1"/>
</dbReference>
<evidence type="ECO:0000313" key="2">
    <source>
        <dbReference type="EMBL" id="MFC7200828.1"/>
    </source>
</evidence>
<name>A0ABD5Z701_9EURY</name>
<evidence type="ECO:0000313" key="3">
    <source>
        <dbReference type="Proteomes" id="UP001596447"/>
    </source>
</evidence>
<dbReference type="Proteomes" id="UP001596447">
    <property type="component" value="Unassembled WGS sequence"/>
</dbReference>
<feature type="domain" description="DUF8072" evidence="1">
    <location>
        <begin position="15"/>
        <end position="92"/>
    </location>
</feature>
<reference evidence="2 3" key="1">
    <citation type="journal article" date="2019" name="Int. J. Syst. Evol. Microbiol.">
        <title>The Global Catalogue of Microorganisms (GCM) 10K type strain sequencing project: providing services to taxonomists for standard genome sequencing and annotation.</title>
        <authorList>
            <consortium name="The Broad Institute Genomics Platform"/>
            <consortium name="The Broad Institute Genome Sequencing Center for Infectious Disease"/>
            <person name="Wu L."/>
            <person name="Ma J."/>
        </authorList>
    </citation>
    <scope>NUCLEOTIDE SEQUENCE [LARGE SCALE GENOMIC DNA]</scope>
    <source>
        <strain evidence="2 3">XZGYJ-43</strain>
    </source>
</reference>
<dbReference type="AlphaFoldDB" id="A0ABD5Z701"/>
<protein>
    <recommendedName>
        <fullName evidence="1">DUF8072 domain-containing protein</fullName>
    </recommendedName>
</protein>
<dbReference type="InterPro" id="IPR058385">
    <property type="entry name" value="DUF8072"/>
</dbReference>
<keyword evidence="3" id="KW-1185">Reference proteome</keyword>
<comment type="caution">
    <text evidence="2">The sequence shown here is derived from an EMBL/GenBank/DDBJ whole genome shotgun (WGS) entry which is preliminary data.</text>
</comment>
<dbReference type="RefSeq" id="WP_279527593.1">
    <property type="nucleotide sequence ID" value="NZ_CP122312.1"/>
</dbReference>
<evidence type="ECO:0000259" key="1">
    <source>
        <dbReference type="Pfam" id="PF26269"/>
    </source>
</evidence>
<accession>A0ABD5Z701</accession>
<sequence length="98" mass="11439">MAKPQTILEKQGRGPVTVEVDDEWEHEIELEESTEQPDEYFGEYYAEGRDLEANDVLFRFVTPDHEETPVFLERRHARDDEWERLGEVTDVAVESSIG</sequence>
<organism evidence="2 3">
    <name type="scientific">Halospeciosus flavus</name>
    <dbReference type="NCBI Taxonomy" id="3032283"/>
    <lineage>
        <taxon>Archaea</taxon>
        <taxon>Methanobacteriati</taxon>
        <taxon>Methanobacteriota</taxon>
        <taxon>Stenosarchaea group</taxon>
        <taxon>Halobacteria</taxon>
        <taxon>Halobacteriales</taxon>
        <taxon>Halobacteriaceae</taxon>
        <taxon>Halospeciosus</taxon>
    </lineage>
</organism>
<gene>
    <name evidence="2" type="ORF">ACFQJ9_15675</name>
</gene>